<feature type="chain" id="PRO_5041672486" description="CUB domain-containing protein" evidence="3">
    <location>
        <begin position="23"/>
        <end position="535"/>
    </location>
</feature>
<feature type="compositionally biased region" description="Basic and acidic residues" evidence="1">
    <location>
        <begin position="219"/>
        <end position="259"/>
    </location>
</feature>
<comment type="caution">
    <text evidence="4">The sequence shown here is derived from an EMBL/GenBank/DDBJ whole genome shotgun (WGS) entry which is preliminary data.</text>
</comment>
<feature type="region of interest" description="Disordered" evidence="1">
    <location>
        <begin position="199"/>
        <end position="535"/>
    </location>
</feature>
<keyword evidence="2" id="KW-1133">Transmembrane helix</keyword>
<dbReference type="AlphaFoldDB" id="A0AA88YRZ9"/>
<evidence type="ECO:0000313" key="5">
    <source>
        <dbReference type="Proteomes" id="UP001186944"/>
    </source>
</evidence>
<dbReference type="Proteomes" id="UP001186944">
    <property type="component" value="Unassembled WGS sequence"/>
</dbReference>
<keyword evidence="5" id="KW-1185">Reference proteome</keyword>
<evidence type="ECO:0000256" key="3">
    <source>
        <dbReference type="SAM" id="SignalP"/>
    </source>
</evidence>
<gene>
    <name evidence="4" type="ORF">FSP39_020114</name>
</gene>
<protein>
    <recommendedName>
        <fullName evidence="6">CUB domain-containing protein</fullName>
    </recommendedName>
</protein>
<evidence type="ECO:0000313" key="4">
    <source>
        <dbReference type="EMBL" id="KAK3103551.1"/>
    </source>
</evidence>
<accession>A0AA88YRZ9</accession>
<feature type="compositionally biased region" description="Polar residues" evidence="1">
    <location>
        <begin position="209"/>
        <end position="218"/>
    </location>
</feature>
<feature type="compositionally biased region" description="Low complexity" evidence="1">
    <location>
        <begin position="416"/>
        <end position="435"/>
    </location>
</feature>
<reference evidence="4" key="1">
    <citation type="submission" date="2019-08" db="EMBL/GenBank/DDBJ databases">
        <title>The improved chromosome-level genome for the pearl oyster Pinctada fucata martensii using PacBio sequencing and Hi-C.</title>
        <authorList>
            <person name="Zheng Z."/>
        </authorList>
    </citation>
    <scope>NUCLEOTIDE SEQUENCE</scope>
    <source>
        <strain evidence="4">ZZ-2019</strain>
        <tissue evidence="4">Adductor muscle</tissue>
    </source>
</reference>
<feature type="compositionally biased region" description="Basic and acidic residues" evidence="1">
    <location>
        <begin position="330"/>
        <end position="353"/>
    </location>
</feature>
<feature type="transmembrane region" description="Helical" evidence="2">
    <location>
        <begin position="165"/>
        <end position="189"/>
    </location>
</feature>
<feature type="compositionally biased region" description="Basic and acidic residues" evidence="1">
    <location>
        <begin position="399"/>
        <end position="409"/>
    </location>
</feature>
<evidence type="ECO:0000256" key="2">
    <source>
        <dbReference type="SAM" id="Phobius"/>
    </source>
</evidence>
<dbReference type="EMBL" id="VSWD01000005">
    <property type="protein sequence ID" value="KAK3103551.1"/>
    <property type="molecule type" value="Genomic_DNA"/>
</dbReference>
<keyword evidence="2" id="KW-0812">Transmembrane</keyword>
<keyword evidence="3" id="KW-0732">Signal</keyword>
<feature type="signal peptide" evidence="3">
    <location>
        <begin position="1"/>
        <end position="22"/>
    </location>
</feature>
<keyword evidence="2" id="KW-0472">Membrane</keyword>
<feature type="compositionally biased region" description="Polar residues" evidence="1">
    <location>
        <begin position="291"/>
        <end position="300"/>
    </location>
</feature>
<proteinExistence type="predicted"/>
<evidence type="ECO:0000256" key="1">
    <source>
        <dbReference type="SAM" id="MobiDB-lite"/>
    </source>
</evidence>
<evidence type="ECO:0008006" key="6">
    <source>
        <dbReference type="Google" id="ProtNLM"/>
    </source>
</evidence>
<name>A0AA88YRZ9_PINIB</name>
<feature type="compositionally biased region" description="Low complexity" evidence="1">
    <location>
        <begin position="443"/>
        <end position="455"/>
    </location>
</feature>
<sequence>MSEFLSLRRLLLALLRVACVVAFTTTVDFESDDCGGTFNVQSYDQYRVKAQPLATPAGGADHCKVTFTSAEPFRIYVQDFHTNDCTVTLKFYENDPSQTREKYTLGCPPHEPPSSRVWTTESGTLIVRLDKSSGTTTSYQFELLISIGSNALSATGGGGAITTGAIIGIIVGVVAFLIIIIALVLYFVCKQMREKKEERMRQMEAQSPPVFTTVTSQEYDARYRSEPDRNNGTWSRRERERERERERHEREVEQPRLSEPKVNGILKNSPGRRRRRRDDTSGGGGYDNDGYTPSVSSTDGSEFDYETYRKGIEQGLPSGTAKNFSLNPDPPKDRRDRRERRRQESRNEYRSDFRSASQTSDSSADEDGYVNPAFTDDRGNTRRSASLGKVSGRSASKYAESESSRRSVDDTASAFTRSTTGSYRSRTRSYSPSRTDGSRDSSDTGTSITTGSGSRFQRNPNDASIRRSRSRSQSRTGSAPRRKHHPQVHDPSQQQGHGHHQPHQHHHRSRSRDRKKDAYLPVFADAKKIQKMQKK</sequence>
<feature type="compositionally biased region" description="Basic residues" evidence="1">
    <location>
        <begin position="497"/>
        <end position="513"/>
    </location>
</feature>
<organism evidence="4 5">
    <name type="scientific">Pinctada imbricata</name>
    <name type="common">Atlantic pearl-oyster</name>
    <name type="synonym">Pinctada martensii</name>
    <dbReference type="NCBI Taxonomy" id="66713"/>
    <lineage>
        <taxon>Eukaryota</taxon>
        <taxon>Metazoa</taxon>
        <taxon>Spiralia</taxon>
        <taxon>Lophotrochozoa</taxon>
        <taxon>Mollusca</taxon>
        <taxon>Bivalvia</taxon>
        <taxon>Autobranchia</taxon>
        <taxon>Pteriomorphia</taxon>
        <taxon>Pterioida</taxon>
        <taxon>Pterioidea</taxon>
        <taxon>Pteriidae</taxon>
        <taxon>Pinctada</taxon>
    </lineage>
</organism>